<evidence type="ECO:0000256" key="1">
    <source>
        <dbReference type="SAM" id="MobiDB-lite"/>
    </source>
</evidence>
<dbReference type="InterPro" id="IPR038921">
    <property type="entry name" value="YOR389W-like"/>
</dbReference>
<evidence type="ECO:0000313" key="3">
    <source>
        <dbReference type="Proteomes" id="UP000076154"/>
    </source>
</evidence>
<protein>
    <submittedName>
        <fullName evidence="2">Uncharacterized protein</fullName>
    </submittedName>
</protein>
<dbReference type="STRING" id="39966.A0A369JZM5"/>
<dbReference type="OrthoDB" id="10261782at2759"/>
<reference evidence="2" key="1">
    <citation type="submission" date="2018-04" db="EMBL/GenBank/DDBJ databases">
        <title>Whole genome sequencing of Hypsizygus marmoreus.</title>
        <authorList>
            <person name="Choi I.-G."/>
            <person name="Min B."/>
            <person name="Kim J.-G."/>
            <person name="Kim S."/>
            <person name="Oh Y.-L."/>
            <person name="Kong W.-S."/>
            <person name="Park H."/>
            <person name="Jeong J."/>
            <person name="Song E.-S."/>
        </authorList>
    </citation>
    <scope>NUCLEOTIDE SEQUENCE [LARGE SCALE GENOMIC DNA]</scope>
    <source>
        <strain evidence="2">51987-8</strain>
    </source>
</reference>
<dbReference type="AlphaFoldDB" id="A0A369JZM5"/>
<sequence>MEMDFEVMLCDFTDGVEVSSFLNLATQFLGRPPRPPPNTITATSSSPSSSATTSSTSSASSAATSAATSSPTSLPPFFNTPSFLASLQPSPKRGPLIATVLQSGSWHNHFPGDPRIQLSLPHLVSFYDTSLVPSLSALRAGKERWEHRLMGIGEEDVRRVMRMVEGAFGELGAKGEVGKGGKGRGSGVDWAGVIRVLGVRYAERLELVKHFVTTATTEETNTTENARRIQTQLRIMLTPYILFSASPPPSSSTPQHKNTTNTWAIPIYTHCASAHTRSLLSPSLQKRMTHAEKLMLRAVRGTEREICRVVVRMWAEGVGRGLDPVLKVGSGEGDVKGLMKWWKGEVDALMGWLDWSVWVKCVPACGFEEMCYLPTWPFFPRDGPPYNPNEPDEKDWVVPKPRCLRRVEPYEF</sequence>
<dbReference type="EMBL" id="LUEZ02000040">
    <property type="protein sequence ID" value="RDB25967.1"/>
    <property type="molecule type" value="Genomic_DNA"/>
</dbReference>
<dbReference type="PANTHER" id="PTHR35204">
    <property type="entry name" value="YALI0A21131P"/>
    <property type="match status" value="1"/>
</dbReference>
<dbReference type="PANTHER" id="PTHR35204:SF1">
    <property type="entry name" value="ENTEROTOXIN"/>
    <property type="match status" value="1"/>
</dbReference>
<dbReference type="InParanoid" id="A0A369JZM5"/>
<dbReference type="Proteomes" id="UP000076154">
    <property type="component" value="Unassembled WGS sequence"/>
</dbReference>
<organism evidence="2 3">
    <name type="scientific">Hypsizygus marmoreus</name>
    <name type="common">White beech mushroom</name>
    <name type="synonym">Agaricus marmoreus</name>
    <dbReference type="NCBI Taxonomy" id="39966"/>
    <lineage>
        <taxon>Eukaryota</taxon>
        <taxon>Fungi</taxon>
        <taxon>Dikarya</taxon>
        <taxon>Basidiomycota</taxon>
        <taxon>Agaricomycotina</taxon>
        <taxon>Agaricomycetes</taxon>
        <taxon>Agaricomycetidae</taxon>
        <taxon>Agaricales</taxon>
        <taxon>Tricholomatineae</taxon>
        <taxon>Lyophyllaceae</taxon>
        <taxon>Hypsizygus</taxon>
    </lineage>
</organism>
<evidence type="ECO:0000313" key="2">
    <source>
        <dbReference type="EMBL" id="RDB25967.1"/>
    </source>
</evidence>
<keyword evidence="3" id="KW-1185">Reference proteome</keyword>
<feature type="region of interest" description="Disordered" evidence="1">
    <location>
        <begin position="29"/>
        <end position="57"/>
    </location>
</feature>
<name>A0A369JZM5_HYPMA</name>
<accession>A0A369JZM5</accession>
<comment type="caution">
    <text evidence="2">The sequence shown here is derived from an EMBL/GenBank/DDBJ whole genome shotgun (WGS) entry which is preliminary data.</text>
</comment>
<gene>
    <name evidence="2" type="ORF">Hypma_006273</name>
</gene>
<feature type="compositionally biased region" description="Low complexity" evidence="1">
    <location>
        <begin position="41"/>
        <end position="57"/>
    </location>
</feature>
<proteinExistence type="predicted"/>